<name>A0A1H6XU72_9DEIO</name>
<dbReference type="AlphaFoldDB" id="A0A1H6XU72"/>
<dbReference type="InterPro" id="IPR000524">
    <property type="entry name" value="Tscrpt_reg_HTH_GntR"/>
</dbReference>
<dbReference type="InterPro" id="IPR036388">
    <property type="entry name" value="WH-like_DNA-bd_sf"/>
</dbReference>
<dbReference type="SUPFAM" id="SSF64288">
    <property type="entry name" value="Chorismate lyase-like"/>
    <property type="match status" value="1"/>
</dbReference>
<dbReference type="Gene3D" id="3.40.1410.10">
    <property type="entry name" value="Chorismate lyase-like"/>
    <property type="match status" value="1"/>
</dbReference>
<dbReference type="InterPro" id="IPR028978">
    <property type="entry name" value="Chorismate_lyase_/UTRA_dom_sf"/>
</dbReference>
<dbReference type="EMBL" id="FNZA01000006">
    <property type="protein sequence ID" value="SEJ31164.1"/>
    <property type="molecule type" value="Genomic_DNA"/>
</dbReference>
<dbReference type="Proteomes" id="UP000199223">
    <property type="component" value="Unassembled WGS sequence"/>
</dbReference>
<accession>A0A1H6XU72</accession>
<dbReference type="GO" id="GO:0003700">
    <property type="term" value="F:DNA-binding transcription factor activity"/>
    <property type="evidence" value="ECO:0007669"/>
    <property type="project" value="InterPro"/>
</dbReference>
<dbReference type="SMART" id="SM00345">
    <property type="entry name" value="HTH_GNTR"/>
    <property type="match status" value="1"/>
</dbReference>
<dbReference type="PROSITE" id="PS50949">
    <property type="entry name" value="HTH_GNTR"/>
    <property type="match status" value="1"/>
</dbReference>
<dbReference type="GO" id="GO:0003677">
    <property type="term" value="F:DNA binding"/>
    <property type="evidence" value="ECO:0007669"/>
    <property type="project" value="UniProtKB-KW"/>
</dbReference>
<evidence type="ECO:0000256" key="2">
    <source>
        <dbReference type="ARBA" id="ARBA00023125"/>
    </source>
</evidence>
<dbReference type="CDD" id="cd07377">
    <property type="entry name" value="WHTH_GntR"/>
    <property type="match status" value="1"/>
</dbReference>
<keyword evidence="1" id="KW-0805">Transcription regulation</keyword>
<evidence type="ECO:0000313" key="5">
    <source>
        <dbReference type="EMBL" id="SEJ31164.1"/>
    </source>
</evidence>
<dbReference type="SUPFAM" id="SSF46785">
    <property type="entry name" value="Winged helix' DNA-binding domain"/>
    <property type="match status" value="1"/>
</dbReference>
<evidence type="ECO:0000256" key="1">
    <source>
        <dbReference type="ARBA" id="ARBA00023015"/>
    </source>
</evidence>
<dbReference type="InterPro" id="IPR050679">
    <property type="entry name" value="Bact_HTH_transcr_reg"/>
</dbReference>
<protein>
    <submittedName>
        <fullName evidence="5">Transcriptional regulator, GntR family</fullName>
    </submittedName>
</protein>
<keyword evidence="6" id="KW-1185">Reference proteome</keyword>
<dbReference type="SMART" id="SM00866">
    <property type="entry name" value="UTRA"/>
    <property type="match status" value="1"/>
</dbReference>
<dbReference type="InterPro" id="IPR011663">
    <property type="entry name" value="UTRA"/>
</dbReference>
<keyword evidence="3" id="KW-0804">Transcription</keyword>
<dbReference type="Pfam" id="PF00392">
    <property type="entry name" value="GntR"/>
    <property type="match status" value="1"/>
</dbReference>
<feature type="domain" description="HTH gntR-type" evidence="4">
    <location>
        <begin position="41"/>
        <end position="109"/>
    </location>
</feature>
<dbReference type="PANTHER" id="PTHR44846:SF1">
    <property type="entry name" value="MANNOSYL-D-GLYCERATE TRANSPORT_METABOLISM SYSTEM REPRESSOR MNGR-RELATED"/>
    <property type="match status" value="1"/>
</dbReference>
<evidence type="ECO:0000313" key="6">
    <source>
        <dbReference type="Proteomes" id="UP000199223"/>
    </source>
</evidence>
<proteinExistence type="predicted"/>
<dbReference type="STRING" id="856736.SAMN04488058_1068"/>
<dbReference type="InterPro" id="IPR036390">
    <property type="entry name" value="WH_DNA-bd_sf"/>
</dbReference>
<dbReference type="Gene3D" id="1.10.10.10">
    <property type="entry name" value="Winged helix-like DNA-binding domain superfamily/Winged helix DNA-binding domain"/>
    <property type="match status" value="1"/>
</dbReference>
<organism evidence="5 6">
    <name type="scientific">Deinococcus reticulitermitis</name>
    <dbReference type="NCBI Taxonomy" id="856736"/>
    <lineage>
        <taxon>Bacteria</taxon>
        <taxon>Thermotogati</taxon>
        <taxon>Deinococcota</taxon>
        <taxon>Deinococci</taxon>
        <taxon>Deinococcales</taxon>
        <taxon>Deinococcaceae</taxon>
        <taxon>Deinococcus</taxon>
    </lineage>
</organism>
<dbReference type="Pfam" id="PF07702">
    <property type="entry name" value="UTRA"/>
    <property type="match status" value="1"/>
</dbReference>
<gene>
    <name evidence="5" type="ORF">SAMN04488058_1068</name>
</gene>
<reference evidence="6" key="1">
    <citation type="submission" date="2016-10" db="EMBL/GenBank/DDBJ databases">
        <authorList>
            <person name="Varghese N."/>
            <person name="Submissions S."/>
        </authorList>
    </citation>
    <scope>NUCLEOTIDE SEQUENCE [LARGE SCALE GENOMIC DNA]</scope>
    <source>
        <strain evidence="6">CGMCC 1.10218</strain>
    </source>
</reference>
<dbReference type="GO" id="GO:0045892">
    <property type="term" value="P:negative regulation of DNA-templated transcription"/>
    <property type="evidence" value="ECO:0007669"/>
    <property type="project" value="TreeGrafter"/>
</dbReference>
<keyword evidence="2" id="KW-0238">DNA-binding</keyword>
<dbReference type="PRINTS" id="PR00035">
    <property type="entry name" value="HTHGNTR"/>
</dbReference>
<dbReference type="PANTHER" id="PTHR44846">
    <property type="entry name" value="MANNOSYL-D-GLYCERATE TRANSPORT/METABOLISM SYSTEM REPRESSOR MNGR-RELATED"/>
    <property type="match status" value="1"/>
</dbReference>
<evidence type="ECO:0000259" key="4">
    <source>
        <dbReference type="PROSITE" id="PS50949"/>
    </source>
</evidence>
<evidence type="ECO:0000256" key="3">
    <source>
        <dbReference type="ARBA" id="ARBA00023163"/>
    </source>
</evidence>
<sequence>MVGAMPRVAALPRVVPAPAPASVAALPGPPWRLTPDPMSAAPVYVQLAQGWRERIEGGSLPGGAAFPAERELARLLGVSRVTVRQALALLEDEGLLRRKQGSGTFVEAPRSASRPLGLLSSFTDEVRARGARPGAQVLRFENALPTPHEALTLGLAPTERVYRVRRLRSSDGEALAVEESTLPAALIGPLSPEDVTDASLYALLGARGVQPARAVRHLRALNAEAELAGLLGVEPGAALLATERVSWTGQGQAVEYARAWYRGDRSNFVMELRGDAE</sequence>